<comment type="similarity">
    <text evidence="1">Belongs to the short-chain dehydrogenases/reductases (SDR) family.</text>
</comment>
<keyword evidence="4" id="KW-1185">Reference proteome</keyword>
<dbReference type="PATRIC" id="fig|1408103.3.peg.522"/>
<evidence type="ECO:0000313" key="3">
    <source>
        <dbReference type="EMBL" id="KKK39538.1"/>
    </source>
</evidence>
<dbReference type="PANTHER" id="PTHR42879">
    <property type="entry name" value="3-OXOACYL-(ACYL-CARRIER-PROTEIN) REDUCTASE"/>
    <property type="match status" value="1"/>
</dbReference>
<dbReference type="EMBL" id="LAYY01000002">
    <property type="protein sequence ID" value="KKK39538.1"/>
    <property type="molecule type" value="Genomic_DNA"/>
</dbReference>
<dbReference type="PANTHER" id="PTHR42879:SF2">
    <property type="entry name" value="3-OXOACYL-[ACYL-CARRIER-PROTEIN] REDUCTASE FABG"/>
    <property type="match status" value="1"/>
</dbReference>
<dbReference type="PRINTS" id="PR00081">
    <property type="entry name" value="GDHRDH"/>
</dbReference>
<dbReference type="PRINTS" id="PR00080">
    <property type="entry name" value="SDRFAMILY"/>
</dbReference>
<dbReference type="InterPro" id="IPR002347">
    <property type="entry name" value="SDR_fam"/>
</dbReference>
<dbReference type="FunFam" id="3.40.50.720:FF:000173">
    <property type="entry name" value="3-oxoacyl-[acyl-carrier protein] reductase"/>
    <property type="match status" value="1"/>
</dbReference>
<dbReference type="InterPro" id="IPR050259">
    <property type="entry name" value="SDR"/>
</dbReference>
<evidence type="ECO:0000256" key="1">
    <source>
        <dbReference type="ARBA" id="ARBA00006484"/>
    </source>
</evidence>
<dbReference type="SUPFAM" id="SSF51735">
    <property type="entry name" value="NAD(P)-binding Rossmann-fold domains"/>
    <property type="match status" value="1"/>
</dbReference>
<dbReference type="RefSeq" id="WP_046522110.1">
    <property type="nucleotide sequence ID" value="NZ_LAYY01000002.1"/>
</dbReference>
<comment type="caution">
    <text evidence="3">The sequence shown here is derived from an EMBL/GenBank/DDBJ whole genome shotgun (WGS) entry which is preliminary data.</text>
</comment>
<dbReference type="Gene3D" id="3.40.50.720">
    <property type="entry name" value="NAD(P)-binding Rossmann-like Domain"/>
    <property type="match status" value="1"/>
</dbReference>
<reference evidence="3 4" key="1">
    <citation type="submission" date="2015-04" db="EMBL/GenBank/DDBJ databases">
        <title>Taxonomic description and genome sequence of Bacillus campisalis sp. nov., a novel member of the genus Bacillus isolated from solar saltern.</title>
        <authorList>
            <person name="Mathan Kumar R."/>
            <person name="Kaur G."/>
            <person name="Kumar A."/>
            <person name="Singh N.K."/>
            <person name="Kaur N."/>
            <person name="Kumar N."/>
            <person name="Mayilraj S."/>
        </authorList>
    </citation>
    <scope>NUCLEOTIDE SEQUENCE [LARGE SCALE GENOMIC DNA]</scope>
    <source>
        <strain evidence="3 4">SA2-6</strain>
    </source>
</reference>
<evidence type="ECO:0000256" key="2">
    <source>
        <dbReference type="ARBA" id="ARBA00023002"/>
    </source>
</evidence>
<proteinExistence type="inferred from homology"/>
<dbReference type="GO" id="GO:0004316">
    <property type="term" value="F:3-oxoacyl-[acyl-carrier-protein] reductase (NADPH) activity"/>
    <property type="evidence" value="ECO:0007669"/>
    <property type="project" value="UniProtKB-EC"/>
</dbReference>
<accession>A0A0M2SZC4</accession>
<dbReference type="Proteomes" id="UP000034166">
    <property type="component" value="Unassembled WGS sequence"/>
</dbReference>
<keyword evidence="2 3" id="KW-0560">Oxidoreductase</keyword>
<protein>
    <submittedName>
        <fullName evidence="3">3-ketoacyl-ACP reductase</fullName>
        <ecNumber evidence="3">1.1.1.100</ecNumber>
    </submittedName>
</protein>
<name>A0A0M2SZC4_9BACI</name>
<dbReference type="EC" id="1.1.1.100" evidence="3"/>
<evidence type="ECO:0000313" key="4">
    <source>
        <dbReference type="Proteomes" id="UP000034166"/>
    </source>
</evidence>
<dbReference type="AlphaFoldDB" id="A0A0M2SZC4"/>
<dbReference type="InterPro" id="IPR036291">
    <property type="entry name" value="NAD(P)-bd_dom_sf"/>
</dbReference>
<sequence>MKKFILITGASGAIGQAIAFRLAEEGYSLYLHYHSNHQGAQSLLQRLEGFGGEYIPVQADLSERGGYKKLASQIYSLDAIIHNAGNALYGLLQDLEEPDAEKLLQVHVTSPMLLTKELLPKMLSKKSGSIVVISSIWGQTGAAYEVAYSTAKGAQLAFVKALSKELAPSGIRVNAIAPGAIETPMLSDFSPDELAVLKEEIPLSRLGQPEDIANGALFLLSGQAGYITGQTLSINGGWHV</sequence>
<dbReference type="CDD" id="cd05233">
    <property type="entry name" value="SDR_c"/>
    <property type="match status" value="1"/>
</dbReference>
<dbReference type="OrthoDB" id="9803333at2"/>
<dbReference type="Pfam" id="PF13561">
    <property type="entry name" value="adh_short_C2"/>
    <property type="match status" value="1"/>
</dbReference>
<gene>
    <name evidence="3" type="primary">fabG</name>
    <name evidence="3" type="ORF">WQ57_02275</name>
</gene>
<organism evidence="3 4">
    <name type="scientific">Mesobacillus campisalis</name>
    <dbReference type="NCBI Taxonomy" id="1408103"/>
    <lineage>
        <taxon>Bacteria</taxon>
        <taxon>Bacillati</taxon>
        <taxon>Bacillota</taxon>
        <taxon>Bacilli</taxon>
        <taxon>Bacillales</taxon>
        <taxon>Bacillaceae</taxon>
        <taxon>Mesobacillus</taxon>
    </lineage>
</organism>
<dbReference type="NCBIfam" id="NF047420">
    <property type="entry name" value="EF_P_mod_YmfI"/>
    <property type="match status" value="1"/>
</dbReference>